<proteinExistence type="predicted"/>
<keyword evidence="2" id="KW-1185">Reference proteome</keyword>
<dbReference type="EMBL" id="MCOG01000253">
    <property type="protein sequence ID" value="ORY22112.1"/>
    <property type="molecule type" value="Genomic_DNA"/>
</dbReference>
<dbReference type="Proteomes" id="UP000193920">
    <property type="component" value="Unassembled WGS sequence"/>
</dbReference>
<accession>A0A1Y2AI14</accession>
<protein>
    <submittedName>
        <fullName evidence="1">Uncharacterized protein</fullName>
    </submittedName>
</protein>
<name>A0A1Y2AI14_9FUNG</name>
<reference evidence="1 2" key="1">
    <citation type="submission" date="2016-08" db="EMBL/GenBank/DDBJ databases">
        <title>A Parts List for Fungal Cellulosomes Revealed by Comparative Genomics.</title>
        <authorList>
            <consortium name="DOE Joint Genome Institute"/>
            <person name="Haitjema C.H."/>
            <person name="Gilmore S.P."/>
            <person name="Henske J.K."/>
            <person name="Solomon K.V."/>
            <person name="De Groot R."/>
            <person name="Kuo A."/>
            <person name="Mondo S.J."/>
            <person name="Salamov A.A."/>
            <person name="Labutti K."/>
            <person name="Zhao Z."/>
            <person name="Chiniquy J."/>
            <person name="Barry K."/>
            <person name="Brewer H.M."/>
            <person name="Purvine S.O."/>
            <person name="Wright A.T."/>
            <person name="Boxma B."/>
            <person name="Van Alen T."/>
            <person name="Hackstein J.H."/>
            <person name="Baker S.E."/>
            <person name="Grigoriev I.V."/>
            <person name="O'Malley M.A."/>
        </authorList>
    </citation>
    <scope>NUCLEOTIDE SEQUENCE [LARGE SCALE GENOMIC DNA]</scope>
    <source>
        <strain evidence="1 2">G1</strain>
    </source>
</reference>
<dbReference type="AlphaFoldDB" id="A0A1Y2AI14"/>
<sequence>MNLMYYKILYYELFKESKPSDNSELINKNENIESLTADILKSDDTSEDIKEAIFNDFEYNIKNSNDEKLVEETFNYINEVKEYILLNETEIKNYDRETLEKT</sequence>
<comment type="caution">
    <text evidence="1">The sequence shown here is derived from an EMBL/GenBank/DDBJ whole genome shotgun (WGS) entry which is preliminary data.</text>
</comment>
<gene>
    <name evidence="1" type="ORF">LY90DRAFT_515744</name>
</gene>
<evidence type="ECO:0000313" key="2">
    <source>
        <dbReference type="Proteomes" id="UP000193920"/>
    </source>
</evidence>
<organism evidence="1 2">
    <name type="scientific">Neocallimastix californiae</name>
    <dbReference type="NCBI Taxonomy" id="1754190"/>
    <lineage>
        <taxon>Eukaryota</taxon>
        <taxon>Fungi</taxon>
        <taxon>Fungi incertae sedis</taxon>
        <taxon>Chytridiomycota</taxon>
        <taxon>Chytridiomycota incertae sedis</taxon>
        <taxon>Neocallimastigomycetes</taxon>
        <taxon>Neocallimastigales</taxon>
        <taxon>Neocallimastigaceae</taxon>
        <taxon>Neocallimastix</taxon>
    </lineage>
</organism>
<evidence type="ECO:0000313" key="1">
    <source>
        <dbReference type="EMBL" id="ORY22112.1"/>
    </source>
</evidence>